<evidence type="ECO:0000313" key="1">
    <source>
        <dbReference type="EMBL" id="ANS31794.1"/>
    </source>
</evidence>
<dbReference type="Proteomes" id="UP000186108">
    <property type="component" value="Plasmid pR1CP1"/>
</dbReference>
<dbReference type="EMBL" id="CP009112">
    <property type="protein sequence ID" value="ANS31794.1"/>
    <property type="molecule type" value="Genomic_DNA"/>
</dbReference>
<name>A0A1B1KGR6_RHOOP</name>
<gene>
    <name evidence="1" type="ORF">R1CP_35940</name>
</gene>
<accession>A0A1B1KGR6</accession>
<organism evidence="1 2">
    <name type="scientific">Rhodococcus opacus</name>
    <name type="common">Nocardia opaca</name>
    <dbReference type="NCBI Taxonomy" id="37919"/>
    <lineage>
        <taxon>Bacteria</taxon>
        <taxon>Bacillati</taxon>
        <taxon>Actinomycetota</taxon>
        <taxon>Actinomycetes</taxon>
        <taxon>Mycobacteriales</taxon>
        <taxon>Nocardiaceae</taxon>
        <taxon>Rhodococcus</taxon>
    </lineage>
</organism>
<keyword evidence="1" id="KW-0614">Plasmid</keyword>
<dbReference type="AlphaFoldDB" id="A0A1B1KGR6"/>
<evidence type="ECO:0000313" key="2">
    <source>
        <dbReference type="Proteomes" id="UP000186108"/>
    </source>
</evidence>
<sequence length="139" mass="15491">MRYRRVSRRGHRRTWFQIEELTARIRTELAACGTKLPKIVPLDSPWQEFPQDRVQLVDQAAVVLDQVDAALVQDAQNVGVPFRGDRPEIALAECDARRGGGVDPIVLAPATTGEFAHPGRRGRGLVHDRFTSADEPLGR</sequence>
<protein>
    <submittedName>
        <fullName evidence="1">Uncharacterized protein</fullName>
    </submittedName>
</protein>
<geneLocation type="plasmid" evidence="2">
    <name>pr1cp1</name>
</geneLocation>
<reference evidence="1 2" key="1">
    <citation type="submission" date="2014-07" db="EMBL/GenBank/DDBJ databases">
        <authorList>
            <person name="Zhang J.E."/>
            <person name="Yang H."/>
            <person name="Guo J."/>
            <person name="Deng Z."/>
            <person name="Luo H."/>
            <person name="Luo M."/>
            <person name="Zhao B."/>
        </authorList>
    </citation>
    <scope>NUCLEOTIDE SEQUENCE [LARGE SCALE GENOMIC DNA]</scope>
    <source>
        <strain evidence="1 2">1CP</strain>
        <plasmid evidence="2">Plasmid pr1cp1</plasmid>
    </source>
</reference>
<proteinExistence type="predicted"/>